<comment type="caution">
    <text evidence="1">The sequence shown here is derived from an EMBL/GenBank/DDBJ whole genome shotgun (WGS) entry which is preliminary data.</text>
</comment>
<organism evidence="1 2">
    <name type="scientific">Tessaracoccus lapidicaptus</name>
    <dbReference type="NCBI Taxonomy" id="1427523"/>
    <lineage>
        <taxon>Bacteria</taxon>
        <taxon>Bacillati</taxon>
        <taxon>Actinomycetota</taxon>
        <taxon>Actinomycetes</taxon>
        <taxon>Propionibacteriales</taxon>
        <taxon>Propionibacteriaceae</taxon>
        <taxon>Tessaracoccus</taxon>
    </lineage>
</organism>
<dbReference type="AlphaFoldDB" id="A0A1C0ALW3"/>
<evidence type="ECO:0000313" key="2">
    <source>
        <dbReference type="Proteomes" id="UP000093501"/>
    </source>
</evidence>
<gene>
    <name evidence="1" type="ORF">BCR15_04325</name>
</gene>
<accession>A0A1C0ALW3</accession>
<evidence type="ECO:0000313" key="1">
    <source>
        <dbReference type="EMBL" id="OCL33865.1"/>
    </source>
</evidence>
<evidence type="ECO:0008006" key="3">
    <source>
        <dbReference type="Google" id="ProtNLM"/>
    </source>
</evidence>
<name>A0A1C0ALW3_9ACTN</name>
<dbReference type="RefSeq" id="WP_068751623.1">
    <property type="nucleotide sequence ID" value="NZ_JBDXXE010000004.1"/>
</dbReference>
<keyword evidence="2" id="KW-1185">Reference proteome</keyword>
<protein>
    <recommendedName>
        <fullName evidence="3">DUF2892 domain-containing protein</fullName>
    </recommendedName>
</protein>
<sequence length="156" mass="17589">MSNADHVRSSTDDDVQRRLDEERLQRVTDLVNAPSDVITRHIEDLDKAWDVERVLEANASSLILLSLGLSRVHSAKWLWLATAVPAFLLQHAIQGWCPPMEVIRRLGVRTRKEIEVERTALKALRGDFRDLTFDGDDPAAAARAALEAAEREQKGR</sequence>
<reference evidence="2" key="1">
    <citation type="submission" date="2016-07" db="EMBL/GenBank/DDBJ databases">
        <authorList>
            <person name="Florea S."/>
            <person name="Webb J.S."/>
            <person name="Jaromczyk J."/>
            <person name="Schardl C.L."/>
        </authorList>
    </citation>
    <scope>NUCLEOTIDE SEQUENCE [LARGE SCALE GENOMIC DNA]</scope>
    <source>
        <strain evidence="2">IPBSL-7</strain>
    </source>
</reference>
<dbReference type="EMBL" id="MBQD01000021">
    <property type="protein sequence ID" value="OCL33865.1"/>
    <property type="molecule type" value="Genomic_DNA"/>
</dbReference>
<dbReference type="Gene3D" id="6.10.140.1340">
    <property type="match status" value="1"/>
</dbReference>
<proteinExistence type="predicted"/>
<dbReference type="Proteomes" id="UP000093501">
    <property type="component" value="Unassembled WGS sequence"/>
</dbReference>